<dbReference type="Proteomes" id="UP000053958">
    <property type="component" value="Unassembled WGS sequence"/>
</dbReference>
<comment type="similarity">
    <text evidence="4">Belongs to the class-V pyridoxal-phosphate-dependent aminotransferase family. MOCOS subfamily.</text>
</comment>
<feature type="active site" evidence="4">
    <location>
        <position position="405"/>
    </location>
</feature>
<dbReference type="Pfam" id="PF00266">
    <property type="entry name" value="Aminotran_5"/>
    <property type="match status" value="1"/>
</dbReference>
<dbReference type="PROSITE" id="PS51340">
    <property type="entry name" value="MOSC"/>
    <property type="match status" value="1"/>
</dbReference>
<dbReference type="HAMAP" id="MF_03050">
    <property type="entry name" value="MOCOS"/>
    <property type="match status" value="1"/>
</dbReference>
<feature type="region of interest" description="Disordered" evidence="5">
    <location>
        <begin position="645"/>
        <end position="680"/>
    </location>
</feature>
<keyword evidence="8" id="KW-1185">Reference proteome</keyword>
<dbReference type="InterPro" id="IPR005302">
    <property type="entry name" value="MoCF_Sase_C"/>
</dbReference>
<evidence type="ECO:0000256" key="1">
    <source>
        <dbReference type="ARBA" id="ARBA00022679"/>
    </source>
</evidence>
<dbReference type="Pfam" id="PF03473">
    <property type="entry name" value="MOSC"/>
    <property type="match status" value="1"/>
</dbReference>
<evidence type="ECO:0000313" key="8">
    <source>
        <dbReference type="Proteomes" id="UP000053958"/>
    </source>
</evidence>
<name>A0A0F4YZ09_RASE3</name>
<keyword evidence="3 4" id="KW-0501">Molybdenum cofactor biosynthesis</keyword>
<comment type="catalytic activity">
    <reaction evidence="4">
        <text>Mo-molybdopterin + L-cysteine + AH2 = thio-Mo-molybdopterin + L-alanine + A + H2O</text>
        <dbReference type="Rhea" id="RHEA:42636"/>
        <dbReference type="ChEBI" id="CHEBI:13193"/>
        <dbReference type="ChEBI" id="CHEBI:15377"/>
        <dbReference type="ChEBI" id="CHEBI:17499"/>
        <dbReference type="ChEBI" id="CHEBI:35235"/>
        <dbReference type="ChEBI" id="CHEBI:57972"/>
        <dbReference type="ChEBI" id="CHEBI:71302"/>
        <dbReference type="ChEBI" id="CHEBI:82685"/>
        <dbReference type="EC" id="2.8.1.9"/>
    </reaction>
</comment>
<comment type="function">
    <text evidence="4">Sulfurates the molybdenum cofactor. Sulfation of molybdenum is essential for xanthine dehydrogenase (XDH) and aldehyde oxidase (ADO) enzymes in which molybdenum cofactor is liganded by 1 oxygen and 1 sulfur atom in active form.</text>
</comment>
<keyword evidence="2 4" id="KW-0663">Pyridoxal phosphate</keyword>
<dbReference type="Pfam" id="PF03476">
    <property type="entry name" value="MOSC_N"/>
    <property type="match status" value="1"/>
</dbReference>
<dbReference type="PANTHER" id="PTHR14237">
    <property type="entry name" value="MOLYBDOPTERIN COFACTOR SULFURASE MOSC"/>
    <property type="match status" value="1"/>
</dbReference>
<reference evidence="7 8" key="1">
    <citation type="submission" date="2015-04" db="EMBL/GenBank/DDBJ databases">
        <authorList>
            <person name="Heijne W.H."/>
            <person name="Fedorova N.D."/>
            <person name="Nierman W.C."/>
            <person name="Vollebregt A.W."/>
            <person name="Zhao Z."/>
            <person name="Wu L."/>
            <person name="Kumar M."/>
            <person name="Stam H."/>
            <person name="van den Berg M.A."/>
            <person name="Pel H.J."/>
        </authorList>
    </citation>
    <scope>NUCLEOTIDE SEQUENCE [LARGE SCALE GENOMIC DNA]</scope>
    <source>
        <strain evidence="7 8">CBS 393.64</strain>
    </source>
</reference>
<evidence type="ECO:0000256" key="3">
    <source>
        <dbReference type="ARBA" id="ARBA00023150"/>
    </source>
</evidence>
<dbReference type="InterPro" id="IPR028886">
    <property type="entry name" value="MoCo_sulfurase"/>
</dbReference>
<evidence type="ECO:0000256" key="5">
    <source>
        <dbReference type="SAM" id="MobiDB-lite"/>
    </source>
</evidence>
<dbReference type="GO" id="GO:0008265">
    <property type="term" value="F:molybdenum cofactor sulfurtransferase activity"/>
    <property type="evidence" value="ECO:0007669"/>
    <property type="project" value="UniProtKB-UniRule"/>
</dbReference>
<gene>
    <name evidence="4" type="primary">hxB</name>
    <name evidence="7" type="ORF">T310_3114</name>
</gene>
<dbReference type="PANTHER" id="PTHR14237:SF80">
    <property type="entry name" value="MOLYBDENUM COFACTOR SULFURASE"/>
    <property type="match status" value="1"/>
</dbReference>
<dbReference type="STRING" id="1408163.A0A0F4YZ09"/>
<sequence length="841" mass="92444">MEDPPPEYANGYYDEAVEQLREREYPSLKDVTYLDHAGTTLYAKSLIESFSRDLTSNLFGNPHSASASSQLTTNRVDDIRLRVLRFFNADPDVYDLVFVANATAGIKLVADALRDYGERRSGFWYGYHVESHTSLVGVREVADAGNKCFMTDDEVEKWIAGLGEDAPPTSPEDETPKLFAYPAQSNMTGRRLPLRWCKEICQARKGNCFTLLDAAALISTAPLDLGDPCLTPDFVVLSFYKIFGFPDLGALIVRKDSGHVFRRRRYFGGGTVDMVIALGTQWHAKKEVSIHDQLEDGTLPFHNIIALDSALEVHKRLYGSMANISSHTGLLANELFERLSSLKHYNGSPVCQLYTSPSSSYTDRSTQGPIIAFNLRDSRGNWVGKSEVEKLASVKGIHLRSGTLCNPGGAASHLGLNDTEMLQNFSAGQRCGDEHDIMQGKPTGALRVSFGAMSSWGDVTTFINFIQEFYVDKGPVVAPALSTPIANSRFYVESLCVYPIKSCAGFKVPQGMSWRVNREGLAWDREWCLIHQGTGVALSQKRYPRMALIRPYIDLDRGVLRVTCGGLLSSTEEGHLEISLARDDPELVSAEMCQNSMQKSSTVCGDRVIVQVYSSPAVSSFFSDFLGIPCTLARLPPQTFTRYSKAHPAERPVHERPDMSMPGSFPDATSSRGKPQQNPILLSNESPILLISRSSVNRLNESIKANSKTGTGINKAVAADVFRANIVVAENLSATTAASGECSGEQPYIEDSWTSLRIGPHGLEFDVLGSCRRCQMVCIDQLTAERREEPFSTLAKTRRIGGKIFFGRHIGLSSSSCTGDDDDGSEGRSIRVGDAVIPSYD</sequence>
<dbReference type="SUPFAM" id="SSF141673">
    <property type="entry name" value="MOSC N-terminal domain-like"/>
    <property type="match status" value="1"/>
</dbReference>
<dbReference type="EC" id="2.8.1.9" evidence="4"/>
<dbReference type="GO" id="GO:0016829">
    <property type="term" value="F:lyase activity"/>
    <property type="evidence" value="ECO:0007669"/>
    <property type="project" value="UniProtKB-UniRule"/>
</dbReference>
<dbReference type="GO" id="GO:0030151">
    <property type="term" value="F:molybdenum ion binding"/>
    <property type="evidence" value="ECO:0007669"/>
    <property type="project" value="UniProtKB-UniRule"/>
</dbReference>
<proteinExistence type="inferred from homology"/>
<feature type="region of interest" description="Disordered" evidence="5">
    <location>
        <begin position="815"/>
        <end position="841"/>
    </location>
</feature>
<dbReference type="RefSeq" id="XP_013329470.1">
    <property type="nucleotide sequence ID" value="XM_013474016.1"/>
</dbReference>
<feature type="domain" description="MOSC" evidence="6">
    <location>
        <begin position="647"/>
        <end position="839"/>
    </location>
</feature>
<comment type="caution">
    <text evidence="7">The sequence shown here is derived from an EMBL/GenBank/DDBJ whole genome shotgun (WGS) entry which is preliminary data.</text>
</comment>
<dbReference type="OrthoDB" id="10264306at2759"/>
<feature type="compositionally biased region" description="Basic and acidic residues" evidence="5">
    <location>
        <begin position="647"/>
        <end position="658"/>
    </location>
</feature>
<protein>
    <recommendedName>
        <fullName evidence="4">Molybdenum cofactor sulfurase</fullName>
        <shortName evidence="4">MCS</shortName>
        <shortName evidence="4">MOS</shortName>
        <shortName evidence="4">MoCo sulfurase</shortName>
        <ecNumber evidence="4">2.8.1.9</ecNumber>
    </recommendedName>
    <alternativeName>
        <fullName evidence="4">Molybdenum cofactor sulfurtransferase</fullName>
    </alternativeName>
</protein>
<dbReference type="InterPro" id="IPR000192">
    <property type="entry name" value="Aminotrans_V_dom"/>
</dbReference>
<keyword evidence="1 4" id="KW-0808">Transferase</keyword>
<dbReference type="GO" id="GO:0030170">
    <property type="term" value="F:pyridoxal phosphate binding"/>
    <property type="evidence" value="ECO:0007669"/>
    <property type="project" value="UniProtKB-UniRule"/>
</dbReference>
<dbReference type="InterPro" id="IPR015421">
    <property type="entry name" value="PyrdxlP-dep_Trfase_major"/>
</dbReference>
<dbReference type="EMBL" id="LASV01000121">
    <property type="protein sequence ID" value="KKA22858.1"/>
    <property type="molecule type" value="Genomic_DNA"/>
</dbReference>
<accession>A0A0F4YZ09</accession>
<comment type="cofactor">
    <cofactor evidence="4">
        <name>pyridoxal 5'-phosphate</name>
        <dbReference type="ChEBI" id="CHEBI:597326"/>
    </cofactor>
</comment>
<dbReference type="InterPro" id="IPR015424">
    <property type="entry name" value="PyrdxlP-dep_Trfase"/>
</dbReference>
<organism evidence="7 8">
    <name type="scientific">Rasamsonia emersonii (strain ATCC 16479 / CBS 393.64 / IMI 116815)</name>
    <dbReference type="NCBI Taxonomy" id="1408163"/>
    <lineage>
        <taxon>Eukaryota</taxon>
        <taxon>Fungi</taxon>
        <taxon>Dikarya</taxon>
        <taxon>Ascomycota</taxon>
        <taxon>Pezizomycotina</taxon>
        <taxon>Eurotiomycetes</taxon>
        <taxon>Eurotiomycetidae</taxon>
        <taxon>Eurotiales</taxon>
        <taxon>Trichocomaceae</taxon>
        <taxon>Rasamsonia</taxon>
    </lineage>
</organism>
<dbReference type="InterPro" id="IPR005303">
    <property type="entry name" value="MOCOS_middle"/>
</dbReference>
<evidence type="ECO:0000256" key="4">
    <source>
        <dbReference type="HAMAP-Rule" id="MF_03050"/>
    </source>
</evidence>
<dbReference type="GO" id="GO:0006777">
    <property type="term" value="P:Mo-molybdopterin cofactor biosynthetic process"/>
    <property type="evidence" value="ECO:0007669"/>
    <property type="project" value="UniProtKB-UniRule"/>
</dbReference>
<feature type="modified residue" description="N6-(pyridoxal phosphate)lysine" evidence="4">
    <location>
        <position position="241"/>
    </location>
</feature>
<dbReference type="GeneID" id="25315464"/>
<evidence type="ECO:0000256" key="2">
    <source>
        <dbReference type="ARBA" id="ARBA00022898"/>
    </source>
</evidence>
<dbReference type="Gene3D" id="3.40.640.10">
    <property type="entry name" value="Type I PLP-dependent aspartate aminotransferase-like (Major domain)"/>
    <property type="match status" value="1"/>
</dbReference>
<feature type="compositionally biased region" description="Polar residues" evidence="5">
    <location>
        <begin position="667"/>
        <end position="680"/>
    </location>
</feature>
<evidence type="ECO:0000259" key="6">
    <source>
        <dbReference type="PROSITE" id="PS51340"/>
    </source>
</evidence>
<evidence type="ECO:0000313" key="7">
    <source>
        <dbReference type="EMBL" id="KKA22858.1"/>
    </source>
</evidence>
<dbReference type="SUPFAM" id="SSF53383">
    <property type="entry name" value="PLP-dependent transferases"/>
    <property type="match status" value="1"/>
</dbReference>
<dbReference type="AlphaFoldDB" id="A0A0F4YZ09"/>